<evidence type="ECO:0000313" key="1">
    <source>
        <dbReference type="EMBL" id="QKS71683.1"/>
    </source>
</evidence>
<evidence type="ECO:0000313" key="3">
    <source>
        <dbReference type="Proteomes" id="UP000318138"/>
    </source>
</evidence>
<dbReference type="Proteomes" id="UP000318138">
    <property type="component" value="Chromosome"/>
</dbReference>
<proteinExistence type="predicted"/>
<gene>
    <name evidence="1" type="ORF">FLK61_33935</name>
    <name evidence="2" type="ORF">FLK61_34230</name>
</gene>
<keyword evidence="3" id="KW-1185">Reference proteome</keyword>
<sequence>MNFAHDLRTARDTFLQEQAREVVEQKQMELIFTAKKGFTQQKFTISEDLEYMRSQDFANIVETFLDGVKVRYEVREEEIGAFFRITKPQHYLVFDWSEEDKS</sequence>
<organism evidence="2 3">
    <name type="scientific">Paenalkalicoccus suaedae</name>
    <dbReference type="NCBI Taxonomy" id="2592382"/>
    <lineage>
        <taxon>Bacteria</taxon>
        <taxon>Bacillati</taxon>
        <taxon>Bacillota</taxon>
        <taxon>Bacilli</taxon>
        <taxon>Bacillales</taxon>
        <taxon>Bacillaceae</taxon>
        <taxon>Paenalkalicoccus</taxon>
    </lineage>
</organism>
<dbReference type="KEGG" id="psua:FLK61_34230"/>
<dbReference type="RefSeq" id="WP_176009715.1">
    <property type="nucleotide sequence ID" value="NZ_CP041372.2"/>
</dbReference>
<reference evidence="3" key="1">
    <citation type="submission" date="2019-07" db="EMBL/GenBank/DDBJ databases">
        <title>Bacillus alkalisoli sp. nov. isolated from saline soil.</title>
        <authorList>
            <person name="Sun J.-Q."/>
            <person name="Xu L."/>
        </authorList>
    </citation>
    <scope>NUCLEOTIDE SEQUENCE [LARGE SCALE GENOMIC DNA]</scope>
    <source>
        <strain evidence="3">M4U3P1</strain>
    </source>
</reference>
<evidence type="ECO:0000313" key="2">
    <source>
        <dbReference type="EMBL" id="QKS71737.1"/>
    </source>
</evidence>
<protein>
    <submittedName>
        <fullName evidence="2">Uncharacterized protein</fullName>
    </submittedName>
</protein>
<dbReference type="EMBL" id="CP041372">
    <property type="protein sequence ID" value="QKS71683.1"/>
    <property type="molecule type" value="Genomic_DNA"/>
</dbReference>
<dbReference type="AlphaFoldDB" id="A0A859FF61"/>
<dbReference type="EMBL" id="CP041372">
    <property type="protein sequence ID" value="QKS71737.1"/>
    <property type="molecule type" value="Genomic_DNA"/>
</dbReference>
<reference evidence="2" key="2">
    <citation type="submission" date="2020-05" db="EMBL/GenBank/DDBJ databases">
        <title>Bacillus alkalisoli sp. nov. isolated from saline soil.</title>
        <authorList>
            <person name="Sun J.-Q."/>
            <person name="Xu L."/>
        </authorList>
    </citation>
    <scope>NUCLEOTIDE SEQUENCE</scope>
    <source>
        <strain evidence="2">M4U3P1</strain>
    </source>
</reference>
<dbReference type="KEGG" id="psua:FLK61_33935"/>
<accession>A0A859FF61</accession>
<name>A0A859FF61_9BACI</name>